<name>A0A4V3F3Z5_9GAMM</name>
<evidence type="ECO:0000259" key="5">
    <source>
        <dbReference type="Pfam" id="PF00465"/>
    </source>
</evidence>
<dbReference type="Gene3D" id="3.40.50.1970">
    <property type="match status" value="1"/>
</dbReference>
<dbReference type="Pfam" id="PF25137">
    <property type="entry name" value="ADH_Fe_C"/>
    <property type="match status" value="1"/>
</dbReference>
<dbReference type="SUPFAM" id="SSF56796">
    <property type="entry name" value="Dehydroquinate synthase-like"/>
    <property type="match status" value="1"/>
</dbReference>
<keyword evidence="4" id="KW-0520">NAD</keyword>
<dbReference type="PANTHER" id="PTHR11496">
    <property type="entry name" value="ALCOHOL DEHYDROGENASE"/>
    <property type="match status" value="1"/>
</dbReference>
<dbReference type="RefSeq" id="WP_210772649.1">
    <property type="nucleotide sequence ID" value="NZ_MWIN01000043.1"/>
</dbReference>
<evidence type="ECO:0000313" key="7">
    <source>
        <dbReference type="EMBL" id="TDU23346.1"/>
    </source>
</evidence>
<dbReference type="AlphaFoldDB" id="A0A4V3F3Z5"/>
<dbReference type="InterPro" id="IPR018211">
    <property type="entry name" value="ADH_Fe_CS"/>
</dbReference>
<evidence type="ECO:0000259" key="6">
    <source>
        <dbReference type="Pfam" id="PF25137"/>
    </source>
</evidence>
<keyword evidence="8" id="KW-1185">Reference proteome</keyword>
<sequence>MTAATFEQTATERVLMGQPAAETLCAEAKRLGAQRVFLIASDSLVRDTDEVRRVQDALGARCAGVYSGVKPHVPRASVLAAAEKARAAGADLIVSLGGGSVTDAAKIVALALRHGWQQHEDFDPYHFVVTDQGLSWPVFDGPEVRVVCVPTTLSGGEFNPLSGATDERVKLKQGYLHRRMAPVCVILDPALTRHTPEWLWLSTGVRAVDHACETLGSLMSNPFCDGLAESALRLLAEGLMRVKADPTDMEGRLKCQIGAWQSMIPIIAGVPMGISHATGHALGGTFDVPHGHTSCVMAPYALAFNEPVNGARQARISAALGRANEPASQVTDRLIRALGMPRSLTEVGVKAADVPRLAEAVMHDLWTRTNARPLEDVDAVATFLRTAL</sequence>
<gene>
    <name evidence="7" type="ORF">DFR24_4873</name>
</gene>
<dbReference type="Proteomes" id="UP000295341">
    <property type="component" value="Unassembled WGS sequence"/>
</dbReference>
<evidence type="ECO:0000256" key="1">
    <source>
        <dbReference type="ARBA" id="ARBA00001962"/>
    </source>
</evidence>
<proteinExistence type="inferred from homology"/>
<dbReference type="GO" id="GO:0046872">
    <property type="term" value="F:metal ion binding"/>
    <property type="evidence" value="ECO:0007669"/>
    <property type="project" value="InterPro"/>
</dbReference>
<dbReference type="Pfam" id="PF00465">
    <property type="entry name" value="Fe-ADH"/>
    <property type="match status" value="1"/>
</dbReference>
<dbReference type="GO" id="GO:0004022">
    <property type="term" value="F:alcohol dehydrogenase (NAD+) activity"/>
    <property type="evidence" value="ECO:0007669"/>
    <property type="project" value="TreeGrafter"/>
</dbReference>
<feature type="domain" description="Alcohol dehydrogenase iron-type/glycerol dehydrogenase GldA" evidence="5">
    <location>
        <begin position="12"/>
        <end position="189"/>
    </location>
</feature>
<dbReference type="EMBL" id="SOBT01000013">
    <property type="protein sequence ID" value="TDU23346.1"/>
    <property type="molecule type" value="Genomic_DNA"/>
</dbReference>
<comment type="caution">
    <text evidence="7">The sequence shown here is derived from an EMBL/GenBank/DDBJ whole genome shotgun (WGS) entry which is preliminary data.</text>
</comment>
<organism evidence="7 8">
    <name type="scientific">Panacagrimonas perspica</name>
    <dbReference type="NCBI Taxonomy" id="381431"/>
    <lineage>
        <taxon>Bacteria</taxon>
        <taxon>Pseudomonadati</taxon>
        <taxon>Pseudomonadota</taxon>
        <taxon>Gammaproteobacteria</taxon>
        <taxon>Nevskiales</taxon>
        <taxon>Nevskiaceae</taxon>
        <taxon>Panacagrimonas</taxon>
    </lineage>
</organism>
<dbReference type="PROSITE" id="PS00060">
    <property type="entry name" value="ADH_IRON_2"/>
    <property type="match status" value="1"/>
</dbReference>
<keyword evidence="3" id="KW-0560">Oxidoreductase</keyword>
<dbReference type="InterPro" id="IPR056798">
    <property type="entry name" value="ADH_Fe_C"/>
</dbReference>
<dbReference type="CDD" id="cd08192">
    <property type="entry name" value="MAR-like"/>
    <property type="match status" value="1"/>
</dbReference>
<comment type="cofactor">
    <cofactor evidence="1">
        <name>Fe cation</name>
        <dbReference type="ChEBI" id="CHEBI:24875"/>
    </cofactor>
</comment>
<evidence type="ECO:0000256" key="3">
    <source>
        <dbReference type="ARBA" id="ARBA00023002"/>
    </source>
</evidence>
<reference evidence="7 8" key="1">
    <citation type="submission" date="2019-03" db="EMBL/GenBank/DDBJ databases">
        <title>Genomic Encyclopedia of Type Strains, Phase IV (KMG-IV): sequencing the most valuable type-strain genomes for metagenomic binning, comparative biology and taxonomic classification.</title>
        <authorList>
            <person name="Goeker M."/>
        </authorList>
    </citation>
    <scope>NUCLEOTIDE SEQUENCE [LARGE SCALE GENOMIC DNA]</scope>
    <source>
        <strain evidence="7 8">DSM 26377</strain>
    </source>
</reference>
<feature type="domain" description="Fe-containing alcohol dehydrogenase-like C-terminal" evidence="6">
    <location>
        <begin position="202"/>
        <end position="383"/>
    </location>
</feature>
<dbReference type="InterPro" id="IPR039697">
    <property type="entry name" value="Alcohol_dehydrogenase_Fe"/>
</dbReference>
<evidence type="ECO:0000256" key="4">
    <source>
        <dbReference type="ARBA" id="ARBA00023027"/>
    </source>
</evidence>
<evidence type="ECO:0000256" key="2">
    <source>
        <dbReference type="ARBA" id="ARBA00007358"/>
    </source>
</evidence>
<evidence type="ECO:0000313" key="8">
    <source>
        <dbReference type="Proteomes" id="UP000295341"/>
    </source>
</evidence>
<protein>
    <submittedName>
        <fullName evidence="7">Alcohol dehydrogenase class IV</fullName>
    </submittedName>
</protein>
<dbReference type="PANTHER" id="PTHR11496:SF102">
    <property type="entry name" value="ALCOHOL DEHYDROGENASE 4"/>
    <property type="match status" value="1"/>
</dbReference>
<dbReference type="InterPro" id="IPR001670">
    <property type="entry name" value="ADH_Fe/GldA"/>
</dbReference>
<accession>A0A4V3F3Z5</accession>
<comment type="similarity">
    <text evidence="2">Belongs to the iron-containing alcohol dehydrogenase family.</text>
</comment>
<dbReference type="Gene3D" id="1.20.1090.10">
    <property type="entry name" value="Dehydroquinate synthase-like - alpha domain"/>
    <property type="match status" value="1"/>
</dbReference>